<evidence type="ECO:0000313" key="2">
    <source>
        <dbReference type="EMBL" id="PMD30253.1"/>
    </source>
</evidence>
<dbReference type="EMBL" id="KZ613968">
    <property type="protein sequence ID" value="PMD30253.1"/>
    <property type="molecule type" value="Genomic_DNA"/>
</dbReference>
<dbReference type="InterPro" id="IPR029058">
    <property type="entry name" value="AB_hydrolase_fold"/>
</dbReference>
<evidence type="ECO:0000313" key="3">
    <source>
        <dbReference type="Proteomes" id="UP000235786"/>
    </source>
</evidence>
<evidence type="ECO:0000259" key="1">
    <source>
        <dbReference type="Pfam" id="PF00561"/>
    </source>
</evidence>
<dbReference type="Proteomes" id="UP000235786">
    <property type="component" value="Unassembled WGS sequence"/>
</dbReference>
<accession>A0A2J6QVG2</accession>
<name>A0A2J6QVG2_HYAVF</name>
<organism evidence="2 3">
    <name type="scientific">Hyaloscypha variabilis (strain UAMH 11265 / GT02V1 / F)</name>
    <name type="common">Meliniomyces variabilis</name>
    <dbReference type="NCBI Taxonomy" id="1149755"/>
    <lineage>
        <taxon>Eukaryota</taxon>
        <taxon>Fungi</taxon>
        <taxon>Dikarya</taxon>
        <taxon>Ascomycota</taxon>
        <taxon>Pezizomycotina</taxon>
        <taxon>Leotiomycetes</taxon>
        <taxon>Helotiales</taxon>
        <taxon>Hyaloscyphaceae</taxon>
        <taxon>Hyaloscypha</taxon>
        <taxon>Hyaloscypha variabilis</taxon>
    </lineage>
</organism>
<proteinExistence type="predicted"/>
<sequence>MAQAFESNVSSDFPFTLQHVEVLGSHMTYVDTGSPTTDRKEIALSLHGNPTSSYYGRNVIPHVSPEVRCIAPDLIGFGQSGKPDIAYRFVDHIKYLEAFISAVLPTGKIFLVAQDWGTALGFNWAYLNQDRIVGLAFSEFLRPYPTWDDMRGPARTMFEKIRDPVEGRALIIEKNIFIEKLFPTGTLRPLTEVELDHYGAPFLEKSARQPMYQFPNEIPIEGHPADVLEIVERYSPWLLENDIPKLFFWAKPGRIVTEEKAKWCLETMKNIKGVFVGEGLHYLEEDHPHKIGGEIADWISNIS</sequence>
<dbReference type="AlphaFoldDB" id="A0A2J6QVG2"/>
<protein>
    <submittedName>
        <fullName evidence="2">Putative Haloalkane dehalogenase</fullName>
    </submittedName>
</protein>
<keyword evidence="3" id="KW-1185">Reference proteome</keyword>
<dbReference type="SUPFAM" id="SSF53474">
    <property type="entry name" value="alpha/beta-Hydrolases"/>
    <property type="match status" value="1"/>
</dbReference>
<dbReference type="PANTHER" id="PTHR43329">
    <property type="entry name" value="EPOXIDE HYDROLASE"/>
    <property type="match status" value="1"/>
</dbReference>
<dbReference type="InterPro" id="IPR000073">
    <property type="entry name" value="AB_hydrolase_1"/>
</dbReference>
<dbReference type="NCBIfam" id="NF002938">
    <property type="entry name" value="PRK03592.1"/>
    <property type="match status" value="1"/>
</dbReference>
<dbReference type="Gene3D" id="3.40.50.1820">
    <property type="entry name" value="alpha/beta hydrolase"/>
    <property type="match status" value="1"/>
</dbReference>
<feature type="domain" description="AB hydrolase-1" evidence="1">
    <location>
        <begin position="46"/>
        <end position="265"/>
    </location>
</feature>
<dbReference type="OrthoDB" id="284184at2759"/>
<gene>
    <name evidence="2" type="ORF">L207DRAFT_549485</name>
</gene>
<dbReference type="STRING" id="1149755.A0A2J6QVG2"/>
<dbReference type="Pfam" id="PF00561">
    <property type="entry name" value="Abhydrolase_1"/>
    <property type="match status" value="1"/>
</dbReference>
<reference evidence="2 3" key="1">
    <citation type="submission" date="2016-04" db="EMBL/GenBank/DDBJ databases">
        <title>A degradative enzymes factory behind the ericoid mycorrhizal symbiosis.</title>
        <authorList>
            <consortium name="DOE Joint Genome Institute"/>
            <person name="Martino E."/>
            <person name="Morin E."/>
            <person name="Grelet G."/>
            <person name="Kuo A."/>
            <person name="Kohler A."/>
            <person name="Daghino S."/>
            <person name="Barry K."/>
            <person name="Choi C."/>
            <person name="Cichocki N."/>
            <person name="Clum A."/>
            <person name="Copeland A."/>
            <person name="Hainaut M."/>
            <person name="Haridas S."/>
            <person name="Labutti K."/>
            <person name="Lindquist E."/>
            <person name="Lipzen A."/>
            <person name="Khouja H.-R."/>
            <person name="Murat C."/>
            <person name="Ohm R."/>
            <person name="Olson A."/>
            <person name="Spatafora J."/>
            <person name="Veneault-Fourrey C."/>
            <person name="Henrissat B."/>
            <person name="Grigoriev I."/>
            <person name="Martin F."/>
            <person name="Perotto S."/>
        </authorList>
    </citation>
    <scope>NUCLEOTIDE SEQUENCE [LARGE SCALE GENOMIC DNA]</scope>
    <source>
        <strain evidence="2 3">F</strain>
    </source>
</reference>